<keyword evidence="4" id="KW-1185">Reference proteome</keyword>
<feature type="chain" id="PRO_5012732951" evidence="1">
    <location>
        <begin position="28"/>
        <end position="563"/>
    </location>
</feature>
<dbReference type="InterPro" id="IPR036514">
    <property type="entry name" value="SGNH_hydro_sf"/>
</dbReference>
<dbReference type="InterPro" id="IPR048593">
    <property type="entry name" value="AOAH_Saposin_N"/>
</dbReference>
<dbReference type="SUPFAM" id="SSF47862">
    <property type="entry name" value="Saposin"/>
    <property type="match status" value="1"/>
</dbReference>
<dbReference type="Proteomes" id="UP000192257">
    <property type="component" value="Unassembled WGS sequence"/>
</dbReference>
<dbReference type="InterPro" id="IPR011001">
    <property type="entry name" value="Saposin-like"/>
</dbReference>
<dbReference type="VEuPathDB" id="TriTrypDB:TM35_000025030"/>
<dbReference type="Pfam" id="PF11617">
    <property type="entry name" value="Cu-binding_MopE"/>
    <property type="match status" value="1"/>
</dbReference>
<reference evidence="3 4" key="1">
    <citation type="submission" date="2017-03" db="EMBL/GenBank/DDBJ databases">
        <title>An alternative strategy for trypanosome survival in the mammalian bloodstream revealed through genome and transcriptome analysis of the ubiquitous bovine parasite Trypanosoma (Megatrypanum) theileri.</title>
        <authorList>
            <person name="Kelly S."/>
            <person name="Ivens A."/>
            <person name="Mott A."/>
            <person name="O'Neill E."/>
            <person name="Emms D."/>
            <person name="Macleod O."/>
            <person name="Voorheis P."/>
            <person name="Matthews J."/>
            <person name="Matthews K."/>
            <person name="Carrington M."/>
        </authorList>
    </citation>
    <scope>NUCLEOTIDE SEQUENCE [LARGE SCALE GENOMIC DNA]</scope>
    <source>
        <strain evidence="3">Edinburgh</strain>
    </source>
</reference>
<dbReference type="PANTHER" id="PTHR15010:SF0">
    <property type="entry name" value="ACYLOXYACYL HYDROLASE"/>
    <property type="match status" value="1"/>
</dbReference>
<accession>A0A1X0P8A1</accession>
<dbReference type="Gene3D" id="3.40.50.1110">
    <property type="entry name" value="SGNH hydrolase"/>
    <property type="match status" value="1"/>
</dbReference>
<protein>
    <submittedName>
        <fullName evidence="3">GPI inositol deacylase</fullName>
    </submittedName>
</protein>
<dbReference type="Pfam" id="PF20825">
    <property type="entry name" value="Saposin"/>
    <property type="match status" value="1"/>
</dbReference>
<dbReference type="GeneID" id="39981601"/>
<feature type="signal peptide" evidence="1">
    <location>
        <begin position="1"/>
        <end position="27"/>
    </location>
</feature>
<evidence type="ECO:0000259" key="2">
    <source>
        <dbReference type="Pfam" id="PF20825"/>
    </source>
</evidence>
<dbReference type="RefSeq" id="XP_028887243.1">
    <property type="nucleotide sequence ID" value="XM_029021821.1"/>
</dbReference>
<dbReference type="GO" id="GO:0009104">
    <property type="term" value="P:lipopolysaccharide catabolic process"/>
    <property type="evidence" value="ECO:0007669"/>
    <property type="project" value="TreeGrafter"/>
</dbReference>
<gene>
    <name evidence="3" type="ORF">TM35_000025030</name>
</gene>
<dbReference type="InterPro" id="IPR001087">
    <property type="entry name" value="GDSL"/>
</dbReference>
<proteinExistence type="predicted"/>
<dbReference type="GO" id="GO:0005509">
    <property type="term" value="F:calcium ion binding"/>
    <property type="evidence" value="ECO:0007669"/>
    <property type="project" value="TreeGrafter"/>
</dbReference>
<comment type="caution">
    <text evidence="3">The sequence shown here is derived from an EMBL/GenBank/DDBJ whole genome shotgun (WGS) entry which is preliminary data.</text>
</comment>
<dbReference type="Pfam" id="PF00657">
    <property type="entry name" value="Lipase_GDSL"/>
    <property type="match status" value="1"/>
</dbReference>
<dbReference type="EMBL" id="NBCO01000002">
    <property type="protein sequence ID" value="ORC93177.1"/>
    <property type="molecule type" value="Genomic_DNA"/>
</dbReference>
<dbReference type="PANTHER" id="PTHR15010">
    <property type="entry name" value="ACYLOXYACYL HYDROLASE"/>
    <property type="match status" value="1"/>
</dbReference>
<dbReference type="GO" id="GO:0050528">
    <property type="term" value="F:acyloxyacyl hydrolase activity"/>
    <property type="evidence" value="ECO:0007669"/>
    <property type="project" value="InterPro"/>
</dbReference>
<evidence type="ECO:0000256" key="1">
    <source>
        <dbReference type="SAM" id="SignalP"/>
    </source>
</evidence>
<evidence type="ECO:0000313" key="3">
    <source>
        <dbReference type="EMBL" id="ORC93177.1"/>
    </source>
</evidence>
<dbReference type="OrthoDB" id="14839at2759"/>
<dbReference type="InterPro" id="IPR039676">
    <property type="entry name" value="AOAH"/>
</dbReference>
<keyword evidence="1" id="KW-0732">Signal</keyword>
<dbReference type="SUPFAM" id="SSF52266">
    <property type="entry name" value="SGNH hydrolase"/>
    <property type="match status" value="1"/>
</dbReference>
<dbReference type="InterPro" id="IPR021655">
    <property type="entry name" value="Put_metal-bd"/>
</dbReference>
<feature type="domain" description="Acyloxyacyl hydrolase N-terminal" evidence="2">
    <location>
        <begin position="51"/>
        <end position="164"/>
    </location>
</feature>
<sequence length="563" mass="62644">MIQSSVICCIIVTVVILLIISVPLGDAKLIANEDVMYSLTPLGGNEAKWGCVVCTFIAGLISQLKELHHISAKDARSMFCGFFPGSESFLCSLASMILFDRALPLIDQNYTADVVCNTLSYCKNSKCRLFPQNEDMLLVGALRMKYQLNDIRIVNVCRVLPHICGSKDSQKPYYDSDGDAFSPNPIKRGSYWRGRDCNDKDSTIYPGRDTLDNVKDENCNGIYGVNNVTGKTYEEMWCQNTGSMGVIAVGDSVTAHFGIPSKFVTVHELSREVFSNFSLVVENEFDWPMLSSITGFDNISKYKPNREGNMISVYSELLKRNKCNHRDYQNLGVNGASTSELSSIMDSIKRDRSDNVKPAFLYISMLGNDVCDGPNATTSPEEYYNRIIAALEKADSRLPSGSHVILSSLSDGRILYNVMHNRTHPIGSLHNDVTYSNFYDFLNCVDVSPCWGWLNTNETVRNATWAAAQLLNAQIPRILNESVKKFTNIQVHAFDDVMAGAMKSFDGPMWELIEPVDGFHPSQHGAALLGEYLFNKTLELGIVPPVNPFNGEIKKRFGDQGGF</sequence>
<evidence type="ECO:0000313" key="4">
    <source>
        <dbReference type="Proteomes" id="UP000192257"/>
    </source>
</evidence>
<name>A0A1X0P8A1_9TRYP</name>
<dbReference type="AlphaFoldDB" id="A0A1X0P8A1"/>
<organism evidence="3 4">
    <name type="scientific">Trypanosoma theileri</name>
    <dbReference type="NCBI Taxonomy" id="67003"/>
    <lineage>
        <taxon>Eukaryota</taxon>
        <taxon>Discoba</taxon>
        <taxon>Euglenozoa</taxon>
        <taxon>Kinetoplastea</taxon>
        <taxon>Metakinetoplastina</taxon>
        <taxon>Trypanosomatida</taxon>
        <taxon>Trypanosomatidae</taxon>
        <taxon>Trypanosoma</taxon>
    </lineage>
</organism>